<dbReference type="EMBL" id="JAWJZF010000225">
    <property type="protein sequence ID" value="MDX2291452.1"/>
    <property type="molecule type" value="Genomic_DNA"/>
</dbReference>
<keyword evidence="2" id="KW-0472">Membrane</keyword>
<evidence type="ECO:0000313" key="4">
    <source>
        <dbReference type="Proteomes" id="UP001278571"/>
    </source>
</evidence>
<name>A0ABU4K1U9_9ACTN</name>
<dbReference type="Proteomes" id="UP001278571">
    <property type="component" value="Unassembled WGS sequence"/>
</dbReference>
<gene>
    <name evidence="3" type="ORF">R2363_04610</name>
</gene>
<keyword evidence="2" id="KW-1133">Transmembrane helix</keyword>
<feature type="region of interest" description="Disordered" evidence="1">
    <location>
        <begin position="36"/>
        <end position="55"/>
    </location>
</feature>
<comment type="caution">
    <text evidence="3">The sequence shown here is derived from an EMBL/GenBank/DDBJ whole genome shotgun (WGS) entry which is preliminary data.</text>
</comment>
<evidence type="ECO:0000256" key="2">
    <source>
        <dbReference type="SAM" id="Phobius"/>
    </source>
</evidence>
<evidence type="ECO:0000313" key="3">
    <source>
        <dbReference type="EMBL" id="MDX2291452.1"/>
    </source>
</evidence>
<dbReference type="Pfam" id="PF20087">
    <property type="entry name" value="DUF6479"/>
    <property type="match status" value="1"/>
</dbReference>
<protein>
    <submittedName>
        <fullName evidence="3">DUF6479 family protein</fullName>
    </submittedName>
</protein>
<proteinExistence type="predicted"/>
<feature type="compositionally biased region" description="Basic and acidic residues" evidence="1">
    <location>
        <begin position="44"/>
        <end position="55"/>
    </location>
</feature>
<sequence length="93" mass="10450">MVRPSPEVTMHILIGLIVVAVLLAGFVLGFRMQRETTAPPLPHEQPRRPATDRLPGEISEFRRAVAVPRLDRTQRLSPYQLWGRTEPVAAAED</sequence>
<dbReference type="InterPro" id="IPR045513">
    <property type="entry name" value="DUF6479"/>
</dbReference>
<keyword evidence="4" id="KW-1185">Reference proteome</keyword>
<dbReference type="RefSeq" id="WP_319008016.1">
    <property type="nucleotide sequence ID" value="NZ_JAWJZF010000225.1"/>
</dbReference>
<organism evidence="3 4">
    <name type="scientific">Streptomyces roseolus</name>
    <dbReference type="NCBI Taxonomy" id="67358"/>
    <lineage>
        <taxon>Bacteria</taxon>
        <taxon>Bacillati</taxon>
        <taxon>Actinomycetota</taxon>
        <taxon>Actinomycetes</taxon>
        <taxon>Kitasatosporales</taxon>
        <taxon>Streptomycetaceae</taxon>
        <taxon>Streptomyces</taxon>
    </lineage>
</organism>
<evidence type="ECO:0000256" key="1">
    <source>
        <dbReference type="SAM" id="MobiDB-lite"/>
    </source>
</evidence>
<keyword evidence="2" id="KW-0812">Transmembrane</keyword>
<reference evidence="3 4" key="1">
    <citation type="submission" date="2023-10" db="EMBL/GenBank/DDBJ databases">
        <authorList>
            <person name="Wang X.X."/>
        </authorList>
    </citation>
    <scope>NUCLEOTIDE SEQUENCE [LARGE SCALE GENOMIC DNA]</scope>
    <source>
        <strain evidence="3 4">NBRC 12816</strain>
    </source>
</reference>
<accession>A0ABU4K1U9</accession>
<feature type="transmembrane region" description="Helical" evidence="2">
    <location>
        <begin position="12"/>
        <end position="30"/>
    </location>
</feature>